<organism evidence="1">
    <name type="scientific">viral metagenome</name>
    <dbReference type="NCBI Taxonomy" id="1070528"/>
    <lineage>
        <taxon>unclassified sequences</taxon>
        <taxon>metagenomes</taxon>
        <taxon>organismal metagenomes</taxon>
    </lineage>
</organism>
<evidence type="ECO:0000313" key="1">
    <source>
        <dbReference type="EMBL" id="QHU10689.1"/>
    </source>
</evidence>
<accession>A0A6C0JYZ0</accession>
<dbReference type="GO" id="GO:0004089">
    <property type="term" value="F:carbonate dehydratase activity"/>
    <property type="evidence" value="ECO:0007669"/>
    <property type="project" value="InterPro"/>
</dbReference>
<name>A0A6C0JYZ0_9ZZZZ</name>
<dbReference type="AlphaFoldDB" id="A0A6C0JYZ0"/>
<dbReference type="InterPro" id="IPR036874">
    <property type="entry name" value="Carbonic_anhydrase_sf"/>
</dbReference>
<dbReference type="EMBL" id="MN740770">
    <property type="protein sequence ID" value="QHU10689.1"/>
    <property type="molecule type" value="Genomic_DNA"/>
</dbReference>
<proteinExistence type="predicted"/>
<dbReference type="GO" id="GO:0008270">
    <property type="term" value="F:zinc ion binding"/>
    <property type="evidence" value="ECO:0007669"/>
    <property type="project" value="InterPro"/>
</dbReference>
<dbReference type="SUPFAM" id="SSF53056">
    <property type="entry name" value="beta-carbonic anhydrase, cab"/>
    <property type="match status" value="1"/>
</dbReference>
<sequence length="329" mass="36296">MQFHVVKPPAPPAVSSHVQEQLITCAVKMVEDNKKINKAAVSSALNNAYCKGINHGKAMSALQISPCTCCGGSTPSSVNPYQKAFEQYHSLISENVDSEMIPNAAGDGVTSAVIAGSKGKILVLTCIDYRFVTPVYVGENSLDGGAFANYFDIFVFAGAGLGYLTSLGYTSDGTQINPKTSTAWPALPDSPWKDYTTRRSAEKTDYLRTWRNAFETHIKLAVILHDITEIHIIDHEDCGAYNAWFGPTLYPRQPTDATTKKVTESSFSKEVYNKQFKQHKIVLDHIKPLLEDFVENNPKIAGKDNTVNNIRTFLITNEWNPTPSLIENK</sequence>
<protein>
    <submittedName>
        <fullName evidence="1">Uncharacterized protein</fullName>
    </submittedName>
</protein>
<reference evidence="1" key="1">
    <citation type="journal article" date="2020" name="Nature">
        <title>Giant virus diversity and host interactions through global metagenomics.</title>
        <authorList>
            <person name="Schulz F."/>
            <person name="Roux S."/>
            <person name="Paez-Espino D."/>
            <person name="Jungbluth S."/>
            <person name="Walsh D.A."/>
            <person name="Denef V.J."/>
            <person name="McMahon K.D."/>
            <person name="Konstantinidis K.T."/>
            <person name="Eloe-Fadrosh E.A."/>
            <person name="Kyrpides N.C."/>
            <person name="Woyke T."/>
        </authorList>
    </citation>
    <scope>NUCLEOTIDE SEQUENCE</scope>
    <source>
        <strain evidence="1">GVMAG-S-1101165-83</strain>
    </source>
</reference>